<keyword evidence="2" id="KW-0489">Methyltransferase</keyword>
<dbReference type="EC" id="2.1.1.-" evidence="2"/>
<accession>A0A379MSV0</accession>
<gene>
    <name evidence="2" type="primary">rebM</name>
    <name evidence="2" type="ORF">NCTC11190_01951</name>
</gene>
<evidence type="ECO:0000313" key="2">
    <source>
        <dbReference type="EMBL" id="SUE34718.1"/>
    </source>
</evidence>
<feature type="domain" description="Methyltransferase" evidence="1">
    <location>
        <begin position="48"/>
        <end position="142"/>
    </location>
</feature>
<dbReference type="PANTHER" id="PTHR42912">
    <property type="entry name" value="METHYLTRANSFERASE"/>
    <property type="match status" value="1"/>
</dbReference>
<keyword evidence="3" id="KW-1185">Reference proteome</keyword>
<proteinExistence type="predicted"/>
<dbReference type="InterPro" id="IPR050508">
    <property type="entry name" value="Methyltransf_Superfamily"/>
</dbReference>
<dbReference type="EMBL" id="UGVL01000001">
    <property type="protein sequence ID" value="SUE34718.1"/>
    <property type="molecule type" value="Genomic_DNA"/>
</dbReference>
<dbReference type="GO" id="GO:0032259">
    <property type="term" value="P:methylation"/>
    <property type="evidence" value="ECO:0007669"/>
    <property type="project" value="UniProtKB-KW"/>
</dbReference>
<protein>
    <submittedName>
        <fullName evidence="2">Rebeccamycin O-methyltransferase</fullName>
        <ecNumber evidence="2">2.1.1.-</ecNumber>
    </submittedName>
</protein>
<dbReference type="Pfam" id="PF13649">
    <property type="entry name" value="Methyltransf_25"/>
    <property type="match status" value="1"/>
</dbReference>
<dbReference type="STRING" id="880526.GCA_000427365_01867"/>
<evidence type="ECO:0000259" key="1">
    <source>
        <dbReference type="Pfam" id="PF13649"/>
    </source>
</evidence>
<name>A0A379MSV0_9BACT</name>
<dbReference type="InterPro" id="IPR041698">
    <property type="entry name" value="Methyltransf_25"/>
</dbReference>
<dbReference type="CDD" id="cd02440">
    <property type="entry name" value="AdoMet_MTases"/>
    <property type="match status" value="1"/>
</dbReference>
<dbReference type="AlphaFoldDB" id="A0A379MSV0"/>
<dbReference type="RefSeq" id="WP_051214492.1">
    <property type="nucleotide sequence ID" value="NZ_UGVL01000001.1"/>
</dbReference>
<sequence length="255" mass="28910">MEPQQIPVIDPALVEDFFRRLPRQGPGSEEATLCAWKHVGFLPEDARIADIGCGTGGQTLTLARHTGAQITALDISAKFVADLNARAAQAGVDTRLRAIAGSMENLPFAPETFDLIWSEGAVYHIGFGRGLREWRQYLRPGGTVAVTELSWLKPVRPEEIERYFADNGIAPHTAVENLRIMERAGYLPSAHFVLPETCWTDNYYRPMERVMDAFLDEHAHSAPARHFVERMREEIDFYDRYGDCFSYVFYIGRRD</sequence>
<dbReference type="InterPro" id="IPR029063">
    <property type="entry name" value="SAM-dependent_MTases_sf"/>
</dbReference>
<dbReference type="SUPFAM" id="SSF53335">
    <property type="entry name" value="S-adenosyl-L-methionine-dependent methyltransferases"/>
    <property type="match status" value="1"/>
</dbReference>
<keyword evidence="2" id="KW-0808">Transferase</keyword>
<reference evidence="2 3" key="1">
    <citation type="submission" date="2018-06" db="EMBL/GenBank/DDBJ databases">
        <authorList>
            <consortium name="Pathogen Informatics"/>
            <person name="Doyle S."/>
        </authorList>
    </citation>
    <scope>NUCLEOTIDE SEQUENCE [LARGE SCALE GENOMIC DNA]</scope>
    <source>
        <strain evidence="2 3">NCTC11190</strain>
    </source>
</reference>
<evidence type="ECO:0000313" key="3">
    <source>
        <dbReference type="Proteomes" id="UP000255233"/>
    </source>
</evidence>
<organism evidence="2 3">
    <name type="scientific">Rikenella microfusus</name>
    <dbReference type="NCBI Taxonomy" id="28139"/>
    <lineage>
        <taxon>Bacteria</taxon>
        <taxon>Pseudomonadati</taxon>
        <taxon>Bacteroidota</taxon>
        <taxon>Bacteroidia</taxon>
        <taxon>Bacteroidales</taxon>
        <taxon>Rikenellaceae</taxon>
        <taxon>Rikenella</taxon>
    </lineage>
</organism>
<dbReference type="GO" id="GO:0008168">
    <property type="term" value="F:methyltransferase activity"/>
    <property type="evidence" value="ECO:0007669"/>
    <property type="project" value="UniProtKB-KW"/>
</dbReference>
<dbReference type="Gene3D" id="3.40.50.150">
    <property type="entry name" value="Vaccinia Virus protein VP39"/>
    <property type="match status" value="1"/>
</dbReference>
<dbReference type="OrthoDB" id="9789123at2"/>
<dbReference type="Proteomes" id="UP000255233">
    <property type="component" value="Unassembled WGS sequence"/>
</dbReference>